<gene>
    <name evidence="2" type="ORF">HMPREF0653_01602</name>
</gene>
<evidence type="ECO:0000256" key="1">
    <source>
        <dbReference type="SAM" id="Phobius"/>
    </source>
</evidence>
<dbReference type="EMBL" id="AWUY01000145">
    <property type="protein sequence ID" value="ERJ76105.1"/>
    <property type="molecule type" value="Genomic_DNA"/>
</dbReference>
<keyword evidence="1" id="KW-0472">Membrane</keyword>
<evidence type="ECO:0000313" key="3">
    <source>
        <dbReference type="Proteomes" id="UP000016660"/>
    </source>
</evidence>
<accession>A0ABN0NRN9</accession>
<proteinExistence type="predicted"/>
<sequence>MCFKRAYFEVENNRFALSNMGMYMQKECIFVMLLPCLNYYCGLFNCYFL</sequence>
<feature type="transmembrane region" description="Helical" evidence="1">
    <location>
        <begin position="29"/>
        <end position="48"/>
    </location>
</feature>
<keyword evidence="1" id="KW-0812">Transmembrane</keyword>
<comment type="caution">
    <text evidence="2">The sequence shown here is derived from an EMBL/GenBank/DDBJ whole genome shotgun (WGS) entry which is preliminary data.</text>
</comment>
<name>A0ABN0NRN9_9BACT</name>
<reference evidence="2 3" key="1">
    <citation type="submission" date="2013-06" db="EMBL/GenBank/DDBJ databases">
        <authorList>
            <person name="Weinstock G."/>
            <person name="Sodergren E."/>
            <person name="Lobos E.A."/>
            <person name="Fulton L."/>
            <person name="Fulton R."/>
            <person name="Courtney L."/>
            <person name="Fronick C."/>
            <person name="O'Laughlin M."/>
            <person name="Godfrey J."/>
            <person name="Wilson R.M."/>
            <person name="Miner T."/>
            <person name="Farmer C."/>
            <person name="Delehaunty K."/>
            <person name="Cordes M."/>
            <person name="Minx P."/>
            <person name="Tomlinson C."/>
            <person name="Chen J."/>
            <person name="Wollam A."/>
            <person name="Pepin K.H."/>
            <person name="Bhonagiri V."/>
            <person name="Zhang X."/>
            <person name="Warren W."/>
            <person name="Mitreva M."/>
            <person name="Mardis E.R."/>
            <person name="Wilson R.K."/>
        </authorList>
    </citation>
    <scope>NUCLEOTIDE SEQUENCE [LARGE SCALE GENOMIC DNA]</scope>
    <source>
        <strain evidence="2 3">ATCC 29426</strain>
    </source>
</reference>
<dbReference type="Proteomes" id="UP000016660">
    <property type="component" value="Unassembled WGS sequence"/>
</dbReference>
<keyword evidence="3" id="KW-1185">Reference proteome</keyword>
<protein>
    <submittedName>
        <fullName evidence="2">Uncharacterized protein</fullName>
    </submittedName>
</protein>
<keyword evidence="1" id="KW-1133">Transmembrane helix</keyword>
<evidence type="ECO:0000313" key="2">
    <source>
        <dbReference type="EMBL" id="ERJ76105.1"/>
    </source>
</evidence>
<organism evidence="2 3">
    <name type="scientific">Prevotella disiens JCM 6334 = ATCC 29426</name>
    <dbReference type="NCBI Taxonomy" id="1235811"/>
    <lineage>
        <taxon>Bacteria</taxon>
        <taxon>Pseudomonadati</taxon>
        <taxon>Bacteroidota</taxon>
        <taxon>Bacteroidia</taxon>
        <taxon>Bacteroidales</taxon>
        <taxon>Prevotellaceae</taxon>
        <taxon>Prevotella</taxon>
    </lineage>
</organism>